<reference evidence="1 2" key="1">
    <citation type="submission" date="2019-03" db="EMBL/GenBank/DDBJ databases">
        <title>Novel species of Flavobacterium.</title>
        <authorList>
            <person name="Liu Q."/>
            <person name="Xin Y.-H."/>
        </authorList>
    </citation>
    <scope>NUCLEOTIDE SEQUENCE [LARGE SCALE GENOMIC DNA]</scope>
    <source>
        <strain evidence="1 2">LB2P22</strain>
    </source>
</reference>
<sequence>MKNLWIITILISTICYSQKTYFFDCKIDYEFTNHLDSTKNCIKTYYVNSKDNTYFVYRIAIDNATSKIEFIDRNGAYLLKKINNKIFNNKIIYINKYDVKHYSYPFKYQLNNYNFSGINDTVLNSKVYKQISFLSNDLKRTRKKKLGTLMYILDTNFDHQPLLEFSTAFEVWKVNRKMPNGLIIESHLSDYENKLVFSEKLRQINSISMNLIIQE</sequence>
<evidence type="ECO:0000313" key="1">
    <source>
        <dbReference type="EMBL" id="TDE31855.1"/>
    </source>
</evidence>
<dbReference type="Proteomes" id="UP000294685">
    <property type="component" value="Unassembled WGS sequence"/>
</dbReference>
<comment type="caution">
    <text evidence="1">The sequence shown here is derived from an EMBL/GenBank/DDBJ whole genome shotgun (WGS) entry which is preliminary data.</text>
</comment>
<accession>A0ABY2DWV7</accession>
<keyword evidence="2" id="KW-1185">Reference proteome</keyword>
<proteinExistence type="predicted"/>
<gene>
    <name evidence="1" type="ORF">E0I61_03890</name>
</gene>
<protein>
    <submittedName>
        <fullName evidence="1">Uncharacterized protein</fullName>
    </submittedName>
</protein>
<name>A0ABY2DWV7_9FLAO</name>
<dbReference type="EMBL" id="SMLH01000001">
    <property type="protein sequence ID" value="TDE31855.1"/>
    <property type="molecule type" value="Genomic_DNA"/>
</dbReference>
<dbReference type="RefSeq" id="WP_132069526.1">
    <property type="nucleotide sequence ID" value="NZ_SMLH01000001.1"/>
</dbReference>
<organism evidence="1 2">
    <name type="scientific">Flavobacterium ranwuense</name>
    <dbReference type="NCBI Taxonomy" id="2541725"/>
    <lineage>
        <taxon>Bacteria</taxon>
        <taxon>Pseudomonadati</taxon>
        <taxon>Bacteroidota</taxon>
        <taxon>Flavobacteriia</taxon>
        <taxon>Flavobacteriales</taxon>
        <taxon>Flavobacteriaceae</taxon>
        <taxon>Flavobacterium</taxon>
    </lineage>
</organism>
<evidence type="ECO:0000313" key="2">
    <source>
        <dbReference type="Proteomes" id="UP000294685"/>
    </source>
</evidence>